<dbReference type="STRING" id="890420.SAMN05216226_105180"/>
<dbReference type="Pfam" id="PF01554">
    <property type="entry name" value="MatE"/>
    <property type="match status" value="2"/>
</dbReference>
<feature type="transmembrane region" description="Helical" evidence="3">
    <location>
        <begin position="366"/>
        <end position="385"/>
    </location>
</feature>
<dbReference type="PANTHER" id="PTHR43298">
    <property type="entry name" value="MULTIDRUG RESISTANCE PROTEIN NORM-RELATED"/>
    <property type="match status" value="1"/>
</dbReference>
<dbReference type="Proteomes" id="UP000198856">
    <property type="component" value="Unassembled WGS sequence"/>
</dbReference>
<evidence type="ECO:0000256" key="3">
    <source>
        <dbReference type="SAM" id="Phobius"/>
    </source>
</evidence>
<proteinExistence type="predicted"/>
<dbReference type="GO" id="GO:0015297">
    <property type="term" value="F:antiporter activity"/>
    <property type="evidence" value="ECO:0007669"/>
    <property type="project" value="InterPro"/>
</dbReference>
<dbReference type="OrthoDB" id="214119at2157"/>
<feature type="compositionally biased region" description="Basic and acidic residues" evidence="2">
    <location>
        <begin position="525"/>
        <end position="539"/>
    </location>
</feature>
<keyword evidence="3" id="KW-0812">Transmembrane</keyword>
<feature type="transmembrane region" description="Helical" evidence="3">
    <location>
        <begin position="177"/>
        <end position="199"/>
    </location>
</feature>
<sequence>MTLPPPLSWLFAFVVAPLRRASRWLVDTVPNPVRLGILWIGLGLVRLGLIDRDRAEKTTELAWPRVLTGIARMSKNAVDVAMVGVAVGTSAVAGVGFASPFWGLAFSLGGGIAGGTIALVSQRFGADAHDELGRAVRSSVFLAVVSTVPLSVLFWLYPEQLISVLTSNDEALAEGATYLQVVGFGIPFAALNLVASRVLVGCDDAFTAMQIRAGGAVANIVLNAVFIFGFGWGVAGAAMGTVVSNVAATTAFTLGLVWGRFPGVGEFPVTLAPFGSYTDTGMIRDLVEIGTPVALRNLVWTTFQFPMLGILDIFGENTVAGWVIARRIWGVMNTPGWGFGLASSSLVGQALGQNNEREAEAYGRDIIRFAVATYFVSALIVAVSAEQLVQLFADSPTSPEIPIARDLVYAACFAIIFQGVSGASAGPLDASGDTRIPFVSQFIGQYLGSIPLAYLGAGGDIPAITVPVVGVTTPEVVLPTLGLWGLYLAFVSETAIPAAINYWRFRTNKWMRISQAYRPEAAGGDADRADTSTAPQKDD</sequence>
<keyword evidence="1" id="KW-0813">Transport</keyword>
<dbReference type="GO" id="GO:0016020">
    <property type="term" value="C:membrane"/>
    <property type="evidence" value="ECO:0007669"/>
    <property type="project" value="InterPro"/>
</dbReference>
<evidence type="ECO:0000313" key="5">
    <source>
        <dbReference type="Proteomes" id="UP000198856"/>
    </source>
</evidence>
<keyword evidence="3" id="KW-0472">Membrane</keyword>
<feature type="transmembrane region" description="Helical" evidence="3">
    <location>
        <begin position="101"/>
        <end position="120"/>
    </location>
</feature>
<reference evidence="4 5" key="1">
    <citation type="submission" date="2016-10" db="EMBL/GenBank/DDBJ databases">
        <authorList>
            <person name="de Groot N.N."/>
        </authorList>
    </citation>
    <scope>NUCLEOTIDE SEQUENCE [LARGE SCALE GENOMIC DNA]</scope>
    <source>
        <strain evidence="4 5">IBRC-M10015</strain>
    </source>
</reference>
<accession>A0A1G8UX55</accession>
<dbReference type="CDD" id="cd13137">
    <property type="entry name" value="MATE_NorM_like"/>
    <property type="match status" value="1"/>
</dbReference>
<evidence type="ECO:0000313" key="4">
    <source>
        <dbReference type="EMBL" id="SDJ58442.1"/>
    </source>
</evidence>
<dbReference type="NCBIfam" id="TIGR00797">
    <property type="entry name" value="matE"/>
    <property type="match status" value="1"/>
</dbReference>
<gene>
    <name evidence="4" type="ORF">SAMN05216226_105180</name>
</gene>
<dbReference type="GO" id="GO:0042910">
    <property type="term" value="F:xenobiotic transmembrane transporter activity"/>
    <property type="evidence" value="ECO:0007669"/>
    <property type="project" value="InterPro"/>
</dbReference>
<dbReference type="PANTHER" id="PTHR43298:SF2">
    <property type="entry name" value="FMN_FAD EXPORTER YEEO-RELATED"/>
    <property type="match status" value="1"/>
</dbReference>
<evidence type="ECO:0000256" key="2">
    <source>
        <dbReference type="SAM" id="MobiDB-lite"/>
    </source>
</evidence>
<dbReference type="AlphaFoldDB" id="A0A1G8UX55"/>
<feature type="transmembrane region" description="Helical" evidence="3">
    <location>
        <begin position="484"/>
        <end position="503"/>
    </location>
</feature>
<feature type="transmembrane region" description="Helical" evidence="3">
    <location>
        <begin position="77"/>
        <end position="95"/>
    </location>
</feature>
<evidence type="ECO:0000256" key="1">
    <source>
        <dbReference type="ARBA" id="ARBA00022448"/>
    </source>
</evidence>
<keyword evidence="3" id="KW-1133">Transmembrane helix</keyword>
<name>A0A1G8UX55_9EURY</name>
<keyword evidence="5" id="KW-1185">Reference proteome</keyword>
<protein>
    <submittedName>
        <fullName evidence="4">Putative efflux protein, MATE family</fullName>
    </submittedName>
</protein>
<organism evidence="4 5">
    <name type="scientific">Halovenus aranensis</name>
    <dbReference type="NCBI Taxonomy" id="890420"/>
    <lineage>
        <taxon>Archaea</taxon>
        <taxon>Methanobacteriati</taxon>
        <taxon>Methanobacteriota</taxon>
        <taxon>Stenosarchaea group</taxon>
        <taxon>Halobacteria</taxon>
        <taxon>Halobacteriales</taxon>
        <taxon>Haloarculaceae</taxon>
        <taxon>Halovenus</taxon>
    </lineage>
</organism>
<feature type="region of interest" description="Disordered" evidence="2">
    <location>
        <begin position="520"/>
        <end position="539"/>
    </location>
</feature>
<dbReference type="InterPro" id="IPR050222">
    <property type="entry name" value="MATE_MdtK"/>
</dbReference>
<dbReference type="RefSeq" id="WP_092701121.1">
    <property type="nucleotide sequence ID" value="NZ_FNFC01000005.1"/>
</dbReference>
<feature type="transmembrane region" description="Helical" evidence="3">
    <location>
        <begin position="33"/>
        <end position="49"/>
    </location>
</feature>
<feature type="transmembrane region" description="Helical" evidence="3">
    <location>
        <begin position="140"/>
        <end position="157"/>
    </location>
</feature>
<feature type="transmembrane region" description="Helical" evidence="3">
    <location>
        <begin position="211"/>
        <end position="232"/>
    </location>
</feature>
<dbReference type="InterPro" id="IPR002528">
    <property type="entry name" value="MATE_fam"/>
</dbReference>
<dbReference type="EMBL" id="FNFC01000005">
    <property type="protein sequence ID" value="SDJ58442.1"/>
    <property type="molecule type" value="Genomic_DNA"/>
</dbReference>